<sequence length="30" mass="3431">MIRTELIQSKYTAKKIQSKHLNVGQLSSDI</sequence>
<reference evidence="1" key="2">
    <citation type="journal article" date="2015" name="Fish Shellfish Immunol.">
        <title>Early steps in the European eel (Anguilla anguilla)-Vibrio vulnificus interaction in the gills: Role of the RtxA13 toxin.</title>
        <authorList>
            <person name="Callol A."/>
            <person name="Pajuelo D."/>
            <person name="Ebbesson L."/>
            <person name="Teles M."/>
            <person name="MacKenzie S."/>
            <person name="Amaro C."/>
        </authorList>
    </citation>
    <scope>NUCLEOTIDE SEQUENCE</scope>
</reference>
<dbReference type="AlphaFoldDB" id="A0A0E9SQN7"/>
<proteinExistence type="predicted"/>
<organism evidence="1">
    <name type="scientific">Anguilla anguilla</name>
    <name type="common">European freshwater eel</name>
    <name type="synonym">Muraena anguilla</name>
    <dbReference type="NCBI Taxonomy" id="7936"/>
    <lineage>
        <taxon>Eukaryota</taxon>
        <taxon>Metazoa</taxon>
        <taxon>Chordata</taxon>
        <taxon>Craniata</taxon>
        <taxon>Vertebrata</taxon>
        <taxon>Euteleostomi</taxon>
        <taxon>Actinopterygii</taxon>
        <taxon>Neopterygii</taxon>
        <taxon>Teleostei</taxon>
        <taxon>Anguilliformes</taxon>
        <taxon>Anguillidae</taxon>
        <taxon>Anguilla</taxon>
    </lineage>
</organism>
<dbReference type="EMBL" id="GBXM01065597">
    <property type="protein sequence ID" value="JAH42980.1"/>
    <property type="molecule type" value="Transcribed_RNA"/>
</dbReference>
<reference evidence="1" key="1">
    <citation type="submission" date="2014-11" db="EMBL/GenBank/DDBJ databases">
        <authorList>
            <person name="Amaro Gonzalez C."/>
        </authorList>
    </citation>
    <scope>NUCLEOTIDE SEQUENCE</scope>
</reference>
<protein>
    <submittedName>
        <fullName evidence="1">Uncharacterized protein</fullName>
    </submittedName>
</protein>
<name>A0A0E9SQN7_ANGAN</name>
<accession>A0A0E9SQN7</accession>
<evidence type="ECO:0000313" key="1">
    <source>
        <dbReference type="EMBL" id="JAH42980.1"/>
    </source>
</evidence>